<feature type="compositionally biased region" description="Low complexity" evidence="1">
    <location>
        <begin position="610"/>
        <end position="619"/>
    </location>
</feature>
<evidence type="ECO:0000313" key="3">
    <source>
        <dbReference type="Proteomes" id="UP001321473"/>
    </source>
</evidence>
<proteinExistence type="predicted"/>
<feature type="compositionally biased region" description="Acidic residues" evidence="1">
    <location>
        <begin position="554"/>
        <end position="565"/>
    </location>
</feature>
<feature type="compositionally biased region" description="Basic and acidic residues" evidence="1">
    <location>
        <begin position="460"/>
        <end position="469"/>
    </location>
</feature>
<feature type="compositionally biased region" description="Acidic residues" evidence="1">
    <location>
        <begin position="409"/>
        <end position="426"/>
    </location>
</feature>
<name>A0AAQ4D445_AMBAM</name>
<feature type="region of interest" description="Disordered" evidence="1">
    <location>
        <begin position="145"/>
        <end position="165"/>
    </location>
</feature>
<comment type="caution">
    <text evidence="2">The sequence shown here is derived from an EMBL/GenBank/DDBJ whole genome shotgun (WGS) entry which is preliminary data.</text>
</comment>
<feature type="region of interest" description="Disordered" evidence="1">
    <location>
        <begin position="364"/>
        <end position="651"/>
    </location>
</feature>
<accession>A0AAQ4D445</accession>
<feature type="compositionally biased region" description="Basic and acidic residues" evidence="1">
    <location>
        <begin position="430"/>
        <end position="442"/>
    </location>
</feature>
<evidence type="ECO:0000313" key="2">
    <source>
        <dbReference type="EMBL" id="KAK8757235.1"/>
    </source>
</evidence>
<feature type="compositionally biased region" description="Polar residues" evidence="1">
    <location>
        <begin position="391"/>
        <end position="408"/>
    </location>
</feature>
<protein>
    <submittedName>
        <fullName evidence="2">Uncharacterized protein</fullName>
    </submittedName>
</protein>
<reference evidence="2 3" key="1">
    <citation type="journal article" date="2023" name="Arcadia Sci">
        <title>De novo assembly of a long-read Amblyomma americanum tick genome.</title>
        <authorList>
            <person name="Chou S."/>
            <person name="Poskanzer K.E."/>
            <person name="Rollins M."/>
            <person name="Thuy-Boun P.S."/>
        </authorList>
    </citation>
    <scope>NUCLEOTIDE SEQUENCE [LARGE SCALE GENOMIC DNA]</scope>
    <source>
        <strain evidence="2">F_SG_1</strain>
        <tissue evidence="2">Salivary glands</tissue>
    </source>
</reference>
<keyword evidence="3" id="KW-1185">Reference proteome</keyword>
<dbReference type="EMBL" id="JARKHS020035443">
    <property type="protein sequence ID" value="KAK8757235.1"/>
    <property type="molecule type" value="Genomic_DNA"/>
</dbReference>
<organism evidence="2 3">
    <name type="scientific">Amblyomma americanum</name>
    <name type="common">Lone star tick</name>
    <dbReference type="NCBI Taxonomy" id="6943"/>
    <lineage>
        <taxon>Eukaryota</taxon>
        <taxon>Metazoa</taxon>
        <taxon>Ecdysozoa</taxon>
        <taxon>Arthropoda</taxon>
        <taxon>Chelicerata</taxon>
        <taxon>Arachnida</taxon>
        <taxon>Acari</taxon>
        <taxon>Parasitiformes</taxon>
        <taxon>Ixodida</taxon>
        <taxon>Ixodoidea</taxon>
        <taxon>Ixodidae</taxon>
        <taxon>Amblyomminae</taxon>
        <taxon>Amblyomma</taxon>
    </lineage>
</organism>
<sequence length="651" mass="69332">MGATPSLTQALAAGFTGAAVQQTPEAPVEEDGNRIHPHADAQLFAVSDELRYACERTGIRWAEGGQHRADRRAPCPEDVSMGGRLGVTTACMRAMRDVVQPQPTVPDANNEYCDNCQQHNFLDTGGLLNTLPTLVTAVAPRSHRHLQDEHATLPCPSSRPSTADATTQMNIKGPTALLTQAPAAGFTGAAVEQTPEAPEEEDGDGIHPHADAHLFAVSDELRCACERTGIRWEEGGQHRADRHARLSGDITVGGRLGFAAVSTRAMRELVQPQPTMPDANNETCDKIQRPKFVGTGEVGNTLPTLFATVAPRSHFHLQDAGHTLLCPCSRPSTADATTQRRGVPAKRVKDKAFDDENKFLDLELSSENGTSVAEPRSEGKSSVAEPKSDGENSSAEPLSDGESSSAEPQSEDESSAAELQSEEENTAAEPQRDKGFAEDAVRLGDIGDSVEENMQGSKGENTETEKRAECGNSSSESEDTSGESDEPLSTIHMKKEPGKKIASKKLMGLKKTAESNTARQDDFSGTGELDSSASSALKISKLSVPPQDVGTESSESEDTSGESDEPLNTIRMKKEPGKKIASKKLTGLKKTADSNSARQDDFSGTGEPDSSASSAKLSAPPQDGPTGDSVEHDEEPKAKKQRPKPARRAKN</sequence>
<gene>
    <name evidence="2" type="ORF">V5799_000063</name>
</gene>
<evidence type="ECO:0000256" key="1">
    <source>
        <dbReference type="SAM" id="MobiDB-lite"/>
    </source>
</evidence>
<dbReference type="Proteomes" id="UP001321473">
    <property type="component" value="Unassembled WGS sequence"/>
</dbReference>
<dbReference type="AlphaFoldDB" id="A0AAQ4D445"/>
<feature type="compositionally biased region" description="Low complexity" evidence="1">
    <location>
        <begin position="531"/>
        <end position="543"/>
    </location>
</feature>
<feature type="compositionally biased region" description="Basic residues" evidence="1">
    <location>
        <begin position="639"/>
        <end position="651"/>
    </location>
</feature>
<feature type="compositionally biased region" description="Acidic residues" evidence="1">
    <location>
        <begin position="476"/>
        <end position="486"/>
    </location>
</feature>